<evidence type="ECO:0000313" key="7">
    <source>
        <dbReference type="Proteomes" id="UP000072741"/>
    </source>
</evidence>
<dbReference type="Pfam" id="PF12399">
    <property type="entry name" value="BCA_ABC_TP_C"/>
    <property type="match status" value="1"/>
</dbReference>
<dbReference type="GO" id="GO:0005886">
    <property type="term" value="C:plasma membrane"/>
    <property type="evidence" value="ECO:0007669"/>
    <property type="project" value="TreeGrafter"/>
</dbReference>
<dbReference type="Gene3D" id="3.40.50.300">
    <property type="entry name" value="P-loop containing nucleotide triphosphate hydrolases"/>
    <property type="match status" value="1"/>
</dbReference>
<evidence type="ECO:0000256" key="4">
    <source>
        <dbReference type="ARBA" id="ARBA00022840"/>
    </source>
</evidence>
<evidence type="ECO:0000256" key="1">
    <source>
        <dbReference type="ARBA" id="ARBA00022448"/>
    </source>
</evidence>
<dbReference type="SMART" id="SM00382">
    <property type="entry name" value="AAA"/>
    <property type="match status" value="1"/>
</dbReference>
<dbReference type="InterPro" id="IPR003593">
    <property type="entry name" value="AAA+_ATPase"/>
</dbReference>
<dbReference type="InterPro" id="IPR051120">
    <property type="entry name" value="ABC_AA/LPS_Transport"/>
</dbReference>
<gene>
    <name evidence="6" type="ORF">NS331_22765</name>
</gene>
<dbReference type="InterPro" id="IPR027417">
    <property type="entry name" value="P-loop_NTPase"/>
</dbReference>
<dbReference type="InterPro" id="IPR032823">
    <property type="entry name" value="BCA_ABC_TP_C"/>
</dbReference>
<feature type="domain" description="ABC transporter" evidence="5">
    <location>
        <begin position="4"/>
        <end position="245"/>
    </location>
</feature>
<sequence>MSLFEVDGLRKNFGALRATDDVSLTVDAGQIHALIGPNGAGKSTLVNLISGLIAPDAGRVRLDGVDLTPLPMHARVRAGLSRCFQITSIFRQSTVMENLLLAAQAHAGSSLRFLGERNREAALRATADELAARVGLSHALDRIAGTLPHGAQRQLDVALALAARPKLLLLDEPMAGMGPEDSQQMTALIHELQRDMAILLIEHDMKAVFELADRISVLVYGRVLVAGSVDEIRGHPQVQAVYLGTEEVDA</sequence>
<evidence type="ECO:0000256" key="2">
    <source>
        <dbReference type="ARBA" id="ARBA00022475"/>
    </source>
</evidence>
<evidence type="ECO:0000313" key="6">
    <source>
        <dbReference type="EMBL" id="KTT14677.1"/>
    </source>
</evidence>
<protein>
    <submittedName>
        <fullName evidence="6">Branched-chain amino acid ABC transporter substrate-binding protein</fullName>
    </submittedName>
</protein>
<evidence type="ECO:0000259" key="5">
    <source>
        <dbReference type="PROSITE" id="PS50893"/>
    </source>
</evidence>
<evidence type="ECO:0000256" key="3">
    <source>
        <dbReference type="ARBA" id="ARBA00022741"/>
    </source>
</evidence>
<reference evidence="6 7" key="1">
    <citation type="journal article" date="2016" name="Front. Microbiol.">
        <title>Genomic Resource of Rice Seed Associated Bacteria.</title>
        <authorList>
            <person name="Midha S."/>
            <person name="Bansal K."/>
            <person name="Sharma S."/>
            <person name="Kumar N."/>
            <person name="Patil P.P."/>
            <person name="Chaudhry V."/>
            <person name="Patil P.B."/>
        </authorList>
    </citation>
    <scope>NUCLEOTIDE SEQUENCE [LARGE SCALE GENOMIC DNA]</scope>
    <source>
        <strain evidence="6 7">NS331</strain>
    </source>
</reference>
<comment type="caution">
    <text evidence="6">The sequence shown here is derived from an EMBL/GenBank/DDBJ whole genome shotgun (WGS) entry which is preliminary data.</text>
</comment>
<accession>A0A147GM95</accession>
<keyword evidence="2" id="KW-0472">Membrane</keyword>
<dbReference type="GO" id="GO:0016887">
    <property type="term" value="F:ATP hydrolysis activity"/>
    <property type="evidence" value="ECO:0007669"/>
    <property type="project" value="InterPro"/>
</dbReference>
<dbReference type="EMBL" id="LDSL01000175">
    <property type="protein sequence ID" value="KTT14677.1"/>
    <property type="molecule type" value="Genomic_DNA"/>
</dbReference>
<dbReference type="SUPFAM" id="SSF52540">
    <property type="entry name" value="P-loop containing nucleoside triphosphate hydrolases"/>
    <property type="match status" value="1"/>
</dbReference>
<dbReference type="InterPro" id="IPR003439">
    <property type="entry name" value="ABC_transporter-like_ATP-bd"/>
</dbReference>
<dbReference type="Pfam" id="PF00005">
    <property type="entry name" value="ABC_tran"/>
    <property type="match status" value="1"/>
</dbReference>
<dbReference type="Proteomes" id="UP000072741">
    <property type="component" value="Unassembled WGS sequence"/>
</dbReference>
<dbReference type="FunFam" id="3.40.50.300:FF:000421">
    <property type="entry name" value="Branched-chain amino acid ABC transporter ATP-binding protein"/>
    <property type="match status" value="1"/>
</dbReference>
<dbReference type="PANTHER" id="PTHR45772:SF2">
    <property type="entry name" value="ABC TRANSPORTER ATP-BINDING PROTEIN"/>
    <property type="match status" value="1"/>
</dbReference>
<keyword evidence="2" id="KW-1003">Cell membrane</keyword>
<keyword evidence="4" id="KW-0067">ATP-binding</keyword>
<dbReference type="PANTHER" id="PTHR45772">
    <property type="entry name" value="CONSERVED COMPONENT OF ABC TRANSPORTER FOR NATURAL AMINO ACIDS-RELATED"/>
    <property type="match status" value="1"/>
</dbReference>
<dbReference type="PROSITE" id="PS50893">
    <property type="entry name" value="ABC_TRANSPORTER_2"/>
    <property type="match status" value="1"/>
</dbReference>
<keyword evidence="1" id="KW-0813">Transport</keyword>
<dbReference type="PATRIC" id="fig|433924.3.peg.1675"/>
<proteinExistence type="predicted"/>
<dbReference type="CDD" id="cd03219">
    <property type="entry name" value="ABC_Mj1267_LivG_branched"/>
    <property type="match status" value="1"/>
</dbReference>
<dbReference type="RefSeq" id="WP_058644211.1">
    <property type="nucleotide sequence ID" value="NZ_LDSL01000175.1"/>
</dbReference>
<keyword evidence="7" id="KW-1185">Reference proteome</keyword>
<dbReference type="AlphaFoldDB" id="A0A147GM95"/>
<keyword evidence="3" id="KW-0547">Nucleotide-binding</keyword>
<dbReference type="OrthoDB" id="9781337at2"/>
<name>A0A147GM95_9BURK</name>
<organism evidence="6 7">
    <name type="scientific">Pseudacidovorax intermedius</name>
    <dbReference type="NCBI Taxonomy" id="433924"/>
    <lineage>
        <taxon>Bacteria</taxon>
        <taxon>Pseudomonadati</taxon>
        <taxon>Pseudomonadota</taxon>
        <taxon>Betaproteobacteria</taxon>
        <taxon>Burkholderiales</taxon>
        <taxon>Comamonadaceae</taxon>
        <taxon>Pseudacidovorax</taxon>
    </lineage>
</organism>
<dbReference type="GO" id="GO:0005524">
    <property type="term" value="F:ATP binding"/>
    <property type="evidence" value="ECO:0007669"/>
    <property type="project" value="UniProtKB-KW"/>
</dbReference>